<dbReference type="PANTHER" id="PTHR34821">
    <property type="entry name" value="INNER MEMBRANE PROTEIN YDCZ"/>
    <property type="match status" value="1"/>
</dbReference>
<feature type="region of interest" description="Disordered" evidence="1">
    <location>
        <begin position="149"/>
        <end position="174"/>
    </location>
</feature>
<dbReference type="PANTHER" id="PTHR34821:SF2">
    <property type="entry name" value="INNER MEMBRANE PROTEIN YDCZ"/>
    <property type="match status" value="1"/>
</dbReference>
<feature type="transmembrane region" description="Helical" evidence="2">
    <location>
        <begin position="95"/>
        <end position="118"/>
    </location>
</feature>
<feature type="transmembrane region" description="Helical" evidence="2">
    <location>
        <begin position="204"/>
        <end position="227"/>
    </location>
</feature>
<keyword evidence="2" id="KW-0812">Transmembrane</keyword>
<dbReference type="EMBL" id="JBHMQT010000003">
    <property type="protein sequence ID" value="MFC0861218.1"/>
    <property type="molecule type" value="Genomic_DNA"/>
</dbReference>
<evidence type="ECO:0000256" key="2">
    <source>
        <dbReference type="SAM" id="Phobius"/>
    </source>
</evidence>
<keyword evidence="4" id="KW-1185">Reference proteome</keyword>
<evidence type="ECO:0000313" key="4">
    <source>
        <dbReference type="Proteomes" id="UP001589870"/>
    </source>
</evidence>
<sequence length="352" mass="35436">MHALFLAAALLVGCLLAVQASVNLQLNKAVGTPYGASTLQLGVATALLALLAIAVGAIGAIRLVPDAPFWHLLGGLASPLYITSGILLFPRLGALAAAGLFVTGQMFASLGLDLFGLLGITRKPLSAGIALGALAVLVGITVIIRGQRPGKTSAQPGPASGPVPGPASNSGGGSVRAAAATVTAPARAATTPSPSVKPGGLGQIGWIVLGIVAGGVLPVQGAVNALLRDDVHQPLTTALISFIVATITIAVVLLVLLALRRTPRPRFAPLSTMPWWGWLGGACAAAYVTATFTLIPTIGAATTVALTVTGQQVASAVIDNYGLFRLPRRPLTTPRLTGLTLLIVGSVLVQLT</sequence>
<feature type="transmembrane region" description="Helical" evidence="2">
    <location>
        <begin position="275"/>
        <end position="295"/>
    </location>
</feature>
<feature type="transmembrane region" description="Helical" evidence="2">
    <location>
        <begin position="125"/>
        <end position="144"/>
    </location>
</feature>
<gene>
    <name evidence="3" type="ORF">ACFHYQ_02790</name>
</gene>
<evidence type="ECO:0000313" key="3">
    <source>
        <dbReference type="EMBL" id="MFC0861218.1"/>
    </source>
</evidence>
<feature type="transmembrane region" description="Helical" evidence="2">
    <location>
        <begin position="239"/>
        <end position="259"/>
    </location>
</feature>
<keyword evidence="2" id="KW-0472">Membrane</keyword>
<proteinExistence type="predicted"/>
<feature type="transmembrane region" description="Helical" evidence="2">
    <location>
        <begin position="69"/>
        <end position="89"/>
    </location>
</feature>
<evidence type="ECO:0000256" key="1">
    <source>
        <dbReference type="SAM" id="MobiDB-lite"/>
    </source>
</evidence>
<dbReference type="Proteomes" id="UP001589870">
    <property type="component" value="Unassembled WGS sequence"/>
</dbReference>
<feature type="transmembrane region" description="Helical" evidence="2">
    <location>
        <begin position="44"/>
        <end position="64"/>
    </location>
</feature>
<dbReference type="RefSeq" id="WP_394299441.1">
    <property type="nucleotide sequence ID" value="NZ_JBHMQT010000003.1"/>
</dbReference>
<keyword evidence="2" id="KW-1133">Transmembrane helix</keyword>
<reference evidence="3 4" key="1">
    <citation type="submission" date="2024-09" db="EMBL/GenBank/DDBJ databases">
        <authorList>
            <person name="Sun Q."/>
            <person name="Mori K."/>
        </authorList>
    </citation>
    <scope>NUCLEOTIDE SEQUENCE [LARGE SCALE GENOMIC DNA]</scope>
    <source>
        <strain evidence="3 4">TBRC 1851</strain>
    </source>
</reference>
<dbReference type="Pfam" id="PF04657">
    <property type="entry name" value="DMT_YdcZ"/>
    <property type="match status" value="2"/>
</dbReference>
<dbReference type="InterPro" id="IPR006750">
    <property type="entry name" value="YdcZ"/>
</dbReference>
<organism evidence="3 4">
    <name type="scientific">Sphaerimonospora cavernae</name>
    <dbReference type="NCBI Taxonomy" id="1740611"/>
    <lineage>
        <taxon>Bacteria</taxon>
        <taxon>Bacillati</taxon>
        <taxon>Actinomycetota</taxon>
        <taxon>Actinomycetes</taxon>
        <taxon>Streptosporangiales</taxon>
        <taxon>Streptosporangiaceae</taxon>
        <taxon>Sphaerimonospora</taxon>
    </lineage>
</organism>
<accession>A0ABV6TYD1</accession>
<name>A0ABV6TYD1_9ACTN</name>
<protein>
    <submittedName>
        <fullName evidence="3">DMT family transporter</fullName>
    </submittedName>
</protein>
<comment type="caution">
    <text evidence="3">The sequence shown here is derived from an EMBL/GenBank/DDBJ whole genome shotgun (WGS) entry which is preliminary data.</text>
</comment>